<organism evidence="1 2">
    <name type="scientific">Plakobranchus ocellatus</name>
    <dbReference type="NCBI Taxonomy" id="259542"/>
    <lineage>
        <taxon>Eukaryota</taxon>
        <taxon>Metazoa</taxon>
        <taxon>Spiralia</taxon>
        <taxon>Lophotrochozoa</taxon>
        <taxon>Mollusca</taxon>
        <taxon>Gastropoda</taxon>
        <taxon>Heterobranchia</taxon>
        <taxon>Euthyneura</taxon>
        <taxon>Panpulmonata</taxon>
        <taxon>Sacoglossa</taxon>
        <taxon>Placobranchoidea</taxon>
        <taxon>Plakobranchidae</taxon>
        <taxon>Plakobranchus</taxon>
    </lineage>
</organism>
<accession>A0AAV4CX19</accession>
<dbReference type="AlphaFoldDB" id="A0AAV4CX19"/>
<sequence length="100" mass="11106">MNLCAPPQLTCWVDRADNINRYTFERRVDRVNNLGQSGIHKSAIYVALGLLDGDSLVPYSSNLLGTRKSLYRQILDANQPITINRNVGTCNSLVAVSRKA</sequence>
<keyword evidence="2" id="KW-1185">Reference proteome</keyword>
<protein>
    <submittedName>
        <fullName evidence="1">Uncharacterized protein</fullName>
    </submittedName>
</protein>
<evidence type="ECO:0000313" key="2">
    <source>
        <dbReference type="Proteomes" id="UP000735302"/>
    </source>
</evidence>
<comment type="caution">
    <text evidence="1">The sequence shown here is derived from an EMBL/GenBank/DDBJ whole genome shotgun (WGS) entry which is preliminary data.</text>
</comment>
<gene>
    <name evidence="1" type="ORF">PoB_006277600</name>
</gene>
<dbReference type="Proteomes" id="UP000735302">
    <property type="component" value="Unassembled WGS sequence"/>
</dbReference>
<name>A0AAV4CX19_9GAST</name>
<dbReference type="EMBL" id="BLXT01007044">
    <property type="protein sequence ID" value="GFO36271.1"/>
    <property type="molecule type" value="Genomic_DNA"/>
</dbReference>
<evidence type="ECO:0000313" key="1">
    <source>
        <dbReference type="EMBL" id="GFO36271.1"/>
    </source>
</evidence>
<reference evidence="1 2" key="1">
    <citation type="journal article" date="2021" name="Elife">
        <title>Chloroplast acquisition without the gene transfer in kleptoplastic sea slugs, Plakobranchus ocellatus.</title>
        <authorList>
            <person name="Maeda T."/>
            <person name="Takahashi S."/>
            <person name="Yoshida T."/>
            <person name="Shimamura S."/>
            <person name="Takaki Y."/>
            <person name="Nagai Y."/>
            <person name="Toyoda A."/>
            <person name="Suzuki Y."/>
            <person name="Arimoto A."/>
            <person name="Ishii H."/>
            <person name="Satoh N."/>
            <person name="Nishiyama T."/>
            <person name="Hasebe M."/>
            <person name="Maruyama T."/>
            <person name="Minagawa J."/>
            <person name="Obokata J."/>
            <person name="Shigenobu S."/>
        </authorList>
    </citation>
    <scope>NUCLEOTIDE SEQUENCE [LARGE SCALE GENOMIC DNA]</scope>
</reference>
<proteinExistence type="predicted"/>